<dbReference type="InterPro" id="IPR027417">
    <property type="entry name" value="P-loop_NTPase"/>
</dbReference>
<dbReference type="GO" id="GO:0005886">
    <property type="term" value="C:plasma membrane"/>
    <property type="evidence" value="ECO:0007669"/>
    <property type="project" value="UniProtKB-SubCell"/>
</dbReference>
<name>A0A7T3FYY1_9EURY</name>
<evidence type="ECO:0000256" key="2">
    <source>
        <dbReference type="ARBA" id="ARBA00022448"/>
    </source>
</evidence>
<dbReference type="Gene3D" id="3.40.50.300">
    <property type="entry name" value="P-loop containing nucleotide triphosphate hydrolases"/>
    <property type="match status" value="1"/>
</dbReference>
<dbReference type="PANTHER" id="PTHR43790">
    <property type="entry name" value="CARBOHYDRATE TRANSPORT ATP-BINDING PROTEIN MG119-RELATED"/>
    <property type="match status" value="1"/>
</dbReference>
<proteinExistence type="predicted"/>
<reference evidence="10 11" key="1">
    <citation type="submission" date="2020-12" db="EMBL/GenBank/DDBJ databases">
        <title>Halosimplex halophilum sp. nov. and Halosimplex salinum sp. nov., two new members of the genus Halosimplex.</title>
        <authorList>
            <person name="Cui H.L."/>
        </authorList>
    </citation>
    <scope>NUCLEOTIDE SEQUENCE [LARGE SCALE GENOMIC DNA]</scope>
    <source>
        <strain evidence="10 11">YGH94</strain>
    </source>
</reference>
<dbReference type="GeneID" id="60590673"/>
<dbReference type="InterPro" id="IPR050107">
    <property type="entry name" value="ABC_carbohydrate_import_ATPase"/>
</dbReference>
<evidence type="ECO:0000256" key="4">
    <source>
        <dbReference type="ARBA" id="ARBA00022737"/>
    </source>
</evidence>
<dbReference type="OrthoDB" id="44250at2157"/>
<gene>
    <name evidence="10" type="ORF">I7X12_19230</name>
</gene>
<dbReference type="EMBL" id="CP065856">
    <property type="protein sequence ID" value="QPV62828.1"/>
    <property type="molecule type" value="Genomic_DNA"/>
</dbReference>
<dbReference type="InterPro" id="IPR003593">
    <property type="entry name" value="AAA+_ATPase"/>
</dbReference>
<dbReference type="GO" id="GO:0005524">
    <property type="term" value="F:ATP binding"/>
    <property type="evidence" value="ECO:0007669"/>
    <property type="project" value="UniProtKB-KW"/>
</dbReference>
<evidence type="ECO:0000256" key="6">
    <source>
        <dbReference type="ARBA" id="ARBA00022840"/>
    </source>
</evidence>
<keyword evidence="4" id="KW-0677">Repeat</keyword>
<keyword evidence="11" id="KW-1185">Reference proteome</keyword>
<keyword evidence="6 10" id="KW-0067">ATP-binding</keyword>
<dbReference type="SMART" id="SM00382">
    <property type="entry name" value="AAA"/>
    <property type="match status" value="1"/>
</dbReference>
<dbReference type="SUPFAM" id="SSF52540">
    <property type="entry name" value="P-loop containing nucleoside triphosphate hydrolases"/>
    <property type="match status" value="1"/>
</dbReference>
<dbReference type="PROSITE" id="PS50893">
    <property type="entry name" value="ABC_TRANSPORTER_2"/>
    <property type="match status" value="1"/>
</dbReference>
<evidence type="ECO:0000256" key="5">
    <source>
        <dbReference type="ARBA" id="ARBA00022741"/>
    </source>
</evidence>
<organism evidence="10 11">
    <name type="scientific">Halosimplex litoreum</name>
    <dbReference type="NCBI Taxonomy" id="1198301"/>
    <lineage>
        <taxon>Archaea</taxon>
        <taxon>Methanobacteriati</taxon>
        <taxon>Methanobacteriota</taxon>
        <taxon>Stenosarchaea group</taxon>
        <taxon>Halobacteria</taxon>
        <taxon>Halobacteriales</taxon>
        <taxon>Haloarculaceae</taxon>
        <taxon>Halosimplex</taxon>
    </lineage>
</organism>
<keyword evidence="7" id="KW-1278">Translocase</keyword>
<dbReference type="Proteomes" id="UP000595001">
    <property type="component" value="Chromosome"/>
</dbReference>
<dbReference type="AlphaFoldDB" id="A0A7T3FYY1"/>
<keyword evidence="8" id="KW-0472">Membrane</keyword>
<dbReference type="InterPro" id="IPR003439">
    <property type="entry name" value="ABC_transporter-like_ATP-bd"/>
</dbReference>
<evidence type="ECO:0000256" key="7">
    <source>
        <dbReference type="ARBA" id="ARBA00022967"/>
    </source>
</evidence>
<dbReference type="FunFam" id="3.40.50.300:FF:000127">
    <property type="entry name" value="Ribose import ATP-binding protein RbsA"/>
    <property type="match status" value="1"/>
</dbReference>
<dbReference type="KEGG" id="hlt:I7X12_19230"/>
<protein>
    <submittedName>
        <fullName evidence="10">Sugar ABC transporter ATP-binding protein</fullName>
    </submittedName>
</protein>
<evidence type="ECO:0000256" key="8">
    <source>
        <dbReference type="ARBA" id="ARBA00023136"/>
    </source>
</evidence>
<dbReference type="CDD" id="cd03216">
    <property type="entry name" value="ABC_Carb_Monos_I"/>
    <property type="match status" value="1"/>
</dbReference>
<keyword evidence="5" id="KW-0547">Nucleotide-binding</keyword>
<evidence type="ECO:0000256" key="1">
    <source>
        <dbReference type="ARBA" id="ARBA00004202"/>
    </source>
</evidence>
<feature type="domain" description="ABC transporter" evidence="9">
    <location>
        <begin position="9"/>
        <end position="250"/>
    </location>
</feature>
<evidence type="ECO:0000256" key="3">
    <source>
        <dbReference type="ARBA" id="ARBA00022475"/>
    </source>
</evidence>
<dbReference type="RefSeq" id="WP_198061626.1">
    <property type="nucleotide sequence ID" value="NZ_CP065856.1"/>
</dbReference>
<accession>A0A7T3FYY1</accession>
<sequence>MSDNDQPIVEMRGIGKRFGRIRALNDVDLDIRDGEIMGLVGDNGAGKSTLVKTLVGIHQPDEGEIRIDGERVTIDSPKEAQAHGIATVYQDLALVDQQTVDANIFLGRTKTRKLGGLIPVIDWKGMREEAEATLQDRLNFDVPIDSKVEFLSGGERQAVAIGRALITDPDLIILDEPTSALSADAAERVTDLVKTLRDEGISVLLISHSFEEIFSLTDRLTVLHNGERVGTVESSNVTEDEVVEMMIAGNPIDEVRTAPNDTATSAD</sequence>
<dbReference type="GO" id="GO:0016887">
    <property type="term" value="F:ATP hydrolysis activity"/>
    <property type="evidence" value="ECO:0007669"/>
    <property type="project" value="InterPro"/>
</dbReference>
<evidence type="ECO:0000313" key="10">
    <source>
        <dbReference type="EMBL" id="QPV62828.1"/>
    </source>
</evidence>
<keyword evidence="2" id="KW-0813">Transport</keyword>
<evidence type="ECO:0000259" key="9">
    <source>
        <dbReference type="PROSITE" id="PS50893"/>
    </source>
</evidence>
<dbReference type="Pfam" id="PF00005">
    <property type="entry name" value="ABC_tran"/>
    <property type="match status" value="1"/>
</dbReference>
<dbReference type="PROSITE" id="PS00211">
    <property type="entry name" value="ABC_TRANSPORTER_1"/>
    <property type="match status" value="1"/>
</dbReference>
<dbReference type="PANTHER" id="PTHR43790:SF8">
    <property type="entry name" value="SUGAR ABC TRANSPORTER ATP-BINDING PROTEIN"/>
    <property type="match status" value="1"/>
</dbReference>
<evidence type="ECO:0000313" key="11">
    <source>
        <dbReference type="Proteomes" id="UP000595001"/>
    </source>
</evidence>
<dbReference type="InterPro" id="IPR017871">
    <property type="entry name" value="ABC_transporter-like_CS"/>
</dbReference>
<keyword evidence="3" id="KW-1003">Cell membrane</keyword>
<comment type="subcellular location">
    <subcellularLocation>
        <location evidence="1">Cell membrane</location>
        <topology evidence="1">Peripheral membrane protein</topology>
    </subcellularLocation>
</comment>